<reference evidence="2 3" key="1">
    <citation type="submission" date="2019-07" db="EMBL/GenBank/DDBJ databases">
        <title>Finished genome of Venturia effusa.</title>
        <authorList>
            <person name="Young C.A."/>
            <person name="Cox M.P."/>
            <person name="Ganley A.R.D."/>
            <person name="David W.J."/>
        </authorList>
    </citation>
    <scope>NUCLEOTIDE SEQUENCE [LARGE SCALE GENOMIC DNA]</scope>
    <source>
        <strain evidence="3">albino</strain>
    </source>
</reference>
<protein>
    <recommendedName>
        <fullName evidence="4">F-box domain-containing protein</fullName>
    </recommendedName>
</protein>
<evidence type="ECO:0008006" key="4">
    <source>
        <dbReference type="Google" id="ProtNLM"/>
    </source>
</evidence>
<gene>
    <name evidence="2" type="ORF">FKW77_002903</name>
</gene>
<evidence type="ECO:0000313" key="2">
    <source>
        <dbReference type="EMBL" id="QDS76826.1"/>
    </source>
</evidence>
<proteinExistence type="predicted"/>
<evidence type="ECO:0000256" key="1">
    <source>
        <dbReference type="SAM" id="MobiDB-lite"/>
    </source>
</evidence>
<feature type="region of interest" description="Disordered" evidence="1">
    <location>
        <begin position="22"/>
        <end position="68"/>
    </location>
</feature>
<organism evidence="2 3">
    <name type="scientific">Venturia effusa</name>
    <dbReference type="NCBI Taxonomy" id="50376"/>
    <lineage>
        <taxon>Eukaryota</taxon>
        <taxon>Fungi</taxon>
        <taxon>Dikarya</taxon>
        <taxon>Ascomycota</taxon>
        <taxon>Pezizomycotina</taxon>
        <taxon>Dothideomycetes</taxon>
        <taxon>Pleosporomycetidae</taxon>
        <taxon>Venturiales</taxon>
        <taxon>Venturiaceae</taxon>
        <taxon>Venturia</taxon>
    </lineage>
</organism>
<dbReference type="OrthoDB" id="288942at2759"/>
<evidence type="ECO:0000313" key="3">
    <source>
        <dbReference type="Proteomes" id="UP000316270"/>
    </source>
</evidence>
<dbReference type="Proteomes" id="UP000316270">
    <property type="component" value="Chromosome 16"/>
</dbReference>
<dbReference type="STRING" id="50376.A0A517LMN1"/>
<sequence length="366" mass="42610">MEGASNAISSFIKRAISFRTADNRRPVASSHRASPFQHSERRKGDHHLEDGNQMPKSRQKLPSGSRRLMNKLRRREATLLNLVDEISKSGCHPQLQSPLFKLPGEIREHIFSYVLSESDGRESISQHDYWYRPDYPSHRYIDTALLRTCRQVWVETYALPRRNVSPRIWLGSSDRESPRRFAYAEGVNEEILFPTMESDHLRRNIHANESLQVFAQMYMLELDRLNEAVSNASVKASPRRITITLRYTDWWNWEMNSPLRIEDTWAEKFEAPNSVEEVVLELETRNGKKPELDALISRQVSKWVFRTEDRKALVLHGQPKESFWVGSAKPGGVTFPHHTAYANQSGPMGQDEMLYYTVKLKWKRES</sequence>
<accession>A0A517LMN1</accession>
<name>A0A517LMN1_9PEZI</name>
<feature type="compositionally biased region" description="Basic and acidic residues" evidence="1">
    <location>
        <begin position="38"/>
        <end position="50"/>
    </location>
</feature>
<keyword evidence="3" id="KW-1185">Reference proteome</keyword>
<dbReference type="EMBL" id="CP042200">
    <property type="protein sequence ID" value="QDS76826.1"/>
    <property type="molecule type" value="Genomic_DNA"/>
</dbReference>
<dbReference type="AlphaFoldDB" id="A0A517LMN1"/>